<dbReference type="PROSITE" id="PS50932">
    <property type="entry name" value="HTH_LACI_2"/>
    <property type="match status" value="1"/>
</dbReference>
<sequence>MGPDLTRRFLVNSQGGEAVVTLKDVADAAGVSPSTASAALRGMDIVKPLTRRKVIRQAQRLHYSTNVSARALRSGRSGIFTLIVPDLENGYYARLANSLSNRLFARNLKLIIQVSQYDKAKELRQIQELRSSMCDGLFVCSTHNSAREIQQVANGLPVLLFDDMSVQNQACYDSIETPSRDGMTAAIRHLHACGRRRIGVVGGHQGALSASHALSVTLRRNRYRQALDTMQDLGMDTSQALVSCDWSTPAGRRTAHALARQGMPYDALCCMNDALALGVIRGLAECGLRVPEDVAVTGFDGIEPGAYSVPTLTTVAVDFTEMARMAISMMLDHVGQQEGQEDSARTPRRVIVGYHLLERESTLGIHATNTVQRDPETQSKSI</sequence>
<reference evidence="5 6" key="1">
    <citation type="submission" date="2020-07" db="EMBL/GenBank/DDBJ databases">
        <title>Isolated bacteria genomes of Apis mellifera.</title>
        <authorList>
            <person name="Wu J."/>
            <person name="Zheng H."/>
        </authorList>
    </citation>
    <scope>NUCLEOTIDE SEQUENCE [LARGE SCALE GENOMIC DNA]</scope>
    <source>
        <strain evidence="5 6">B14448H7</strain>
    </source>
</reference>
<dbReference type="PANTHER" id="PTHR30146">
    <property type="entry name" value="LACI-RELATED TRANSCRIPTIONAL REPRESSOR"/>
    <property type="match status" value="1"/>
</dbReference>
<gene>
    <name evidence="5" type="ORF">H3T91_02785</name>
</gene>
<proteinExistence type="predicted"/>
<name>A0ABS0QU74_9BIFI</name>
<keyword evidence="3" id="KW-0804">Transcription</keyword>
<organism evidence="5 6">
    <name type="scientific">Bifidobacterium polysaccharolyticum</name>
    <dbReference type="NCBI Taxonomy" id="2750967"/>
    <lineage>
        <taxon>Bacteria</taxon>
        <taxon>Bacillati</taxon>
        <taxon>Actinomycetota</taxon>
        <taxon>Actinomycetes</taxon>
        <taxon>Bifidobacteriales</taxon>
        <taxon>Bifidobacteriaceae</taxon>
        <taxon>Bifidobacterium</taxon>
    </lineage>
</organism>
<dbReference type="InterPro" id="IPR046335">
    <property type="entry name" value="LacI/GalR-like_sensor"/>
</dbReference>
<comment type="caution">
    <text evidence="5">The sequence shown here is derived from an EMBL/GenBank/DDBJ whole genome shotgun (WGS) entry which is preliminary data.</text>
</comment>
<dbReference type="Gene3D" id="1.10.260.40">
    <property type="entry name" value="lambda repressor-like DNA-binding domains"/>
    <property type="match status" value="1"/>
</dbReference>
<dbReference type="InterPro" id="IPR010982">
    <property type="entry name" value="Lambda_DNA-bd_dom_sf"/>
</dbReference>
<dbReference type="Pfam" id="PF00356">
    <property type="entry name" value="LacI"/>
    <property type="match status" value="1"/>
</dbReference>
<evidence type="ECO:0000256" key="2">
    <source>
        <dbReference type="ARBA" id="ARBA00023125"/>
    </source>
</evidence>
<keyword evidence="1" id="KW-0805">Transcription regulation</keyword>
<evidence type="ECO:0000256" key="3">
    <source>
        <dbReference type="ARBA" id="ARBA00023163"/>
    </source>
</evidence>
<dbReference type="CDD" id="cd06267">
    <property type="entry name" value="PBP1_LacI_sugar_binding-like"/>
    <property type="match status" value="1"/>
</dbReference>
<dbReference type="Pfam" id="PF13377">
    <property type="entry name" value="Peripla_BP_3"/>
    <property type="match status" value="1"/>
</dbReference>
<evidence type="ECO:0000313" key="5">
    <source>
        <dbReference type="EMBL" id="MBI0105426.1"/>
    </source>
</evidence>
<keyword evidence="2 5" id="KW-0238">DNA-binding</keyword>
<dbReference type="SMART" id="SM00354">
    <property type="entry name" value="HTH_LACI"/>
    <property type="match status" value="1"/>
</dbReference>
<dbReference type="Proteomes" id="UP000766153">
    <property type="component" value="Unassembled WGS sequence"/>
</dbReference>
<evidence type="ECO:0000313" key="6">
    <source>
        <dbReference type="Proteomes" id="UP000766153"/>
    </source>
</evidence>
<dbReference type="SUPFAM" id="SSF47413">
    <property type="entry name" value="lambda repressor-like DNA-binding domains"/>
    <property type="match status" value="1"/>
</dbReference>
<dbReference type="InterPro" id="IPR028082">
    <property type="entry name" value="Peripla_BP_I"/>
</dbReference>
<dbReference type="CDD" id="cd01392">
    <property type="entry name" value="HTH_LacI"/>
    <property type="match status" value="1"/>
</dbReference>
<evidence type="ECO:0000256" key="1">
    <source>
        <dbReference type="ARBA" id="ARBA00023015"/>
    </source>
</evidence>
<dbReference type="GO" id="GO:0003677">
    <property type="term" value="F:DNA binding"/>
    <property type="evidence" value="ECO:0007669"/>
    <property type="project" value="UniProtKB-KW"/>
</dbReference>
<dbReference type="InterPro" id="IPR000843">
    <property type="entry name" value="HTH_LacI"/>
</dbReference>
<dbReference type="SUPFAM" id="SSF53822">
    <property type="entry name" value="Periplasmic binding protein-like I"/>
    <property type="match status" value="1"/>
</dbReference>
<dbReference type="EMBL" id="JACFRB010000001">
    <property type="protein sequence ID" value="MBI0105426.1"/>
    <property type="molecule type" value="Genomic_DNA"/>
</dbReference>
<feature type="domain" description="HTH lacI-type" evidence="4">
    <location>
        <begin position="20"/>
        <end position="74"/>
    </location>
</feature>
<protein>
    <submittedName>
        <fullName evidence="5">LacI family DNA-binding transcriptional regulator</fullName>
    </submittedName>
</protein>
<keyword evidence="6" id="KW-1185">Reference proteome</keyword>
<evidence type="ECO:0000259" key="4">
    <source>
        <dbReference type="PROSITE" id="PS50932"/>
    </source>
</evidence>
<dbReference type="PANTHER" id="PTHR30146:SF109">
    <property type="entry name" value="HTH-TYPE TRANSCRIPTIONAL REGULATOR GALS"/>
    <property type="match status" value="1"/>
</dbReference>
<dbReference type="Gene3D" id="3.40.50.2300">
    <property type="match status" value="2"/>
</dbReference>
<dbReference type="PROSITE" id="PS00356">
    <property type="entry name" value="HTH_LACI_1"/>
    <property type="match status" value="1"/>
</dbReference>
<accession>A0ABS0QU74</accession>